<gene>
    <name evidence="1" type="ORF">S01H1_26286</name>
</gene>
<dbReference type="InterPro" id="IPR013783">
    <property type="entry name" value="Ig-like_fold"/>
</dbReference>
<evidence type="ECO:0000313" key="1">
    <source>
        <dbReference type="EMBL" id="GAF95921.1"/>
    </source>
</evidence>
<dbReference type="Pfam" id="PF17957">
    <property type="entry name" value="Big_7"/>
    <property type="match status" value="1"/>
</dbReference>
<protein>
    <submittedName>
        <fullName evidence="1">Uncharacterized protein</fullName>
    </submittedName>
</protein>
<dbReference type="AlphaFoldDB" id="X0U9A5"/>
<dbReference type="Gene3D" id="2.60.40.10">
    <property type="entry name" value="Immunoglobulins"/>
    <property type="match status" value="1"/>
</dbReference>
<accession>X0U9A5</accession>
<comment type="caution">
    <text evidence="1">The sequence shown here is derived from an EMBL/GenBank/DDBJ whole genome shotgun (WGS) entry which is preliminary data.</text>
</comment>
<feature type="non-terminal residue" evidence="1">
    <location>
        <position position="282"/>
    </location>
</feature>
<name>X0U9A5_9ZZZZ</name>
<organism evidence="1">
    <name type="scientific">marine sediment metagenome</name>
    <dbReference type="NCBI Taxonomy" id="412755"/>
    <lineage>
        <taxon>unclassified sequences</taxon>
        <taxon>metagenomes</taxon>
        <taxon>ecological metagenomes</taxon>
    </lineage>
</organism>
<feature type="non-terminal residue" evidence="1">
    <location>
        <position position="1"/>
    </location>
</feature>
<sequence length="282" mass="30626">PGTYNWTVPNTPSTQCLVKVYAYDDAANEGSDVSDAFFTIQQDTEPPLVTVVQPNGGEVLNEGSVYTIQWNATDNIGITSSDIDYSYDGGTNWYDVADLSGNPGSYDWTVPNTPSTQCLVKVTCFDAATNSGFDVSDNFFTIEAAPVPYVWVKSIDLSLVTKGKSTNAKAEVLIWDQDDNPVFRAEVHSHWAGLTSDADVFTTKKKGIGSCNSDKLKNPVGWWYFYVDDVVKAGYVFRSDIGETSDAIYAGAGAKLAGSVPDAFSISQNYPNPFNPVTQFSI</sequence>
<proteinExistence type="predicted"/>
<reference evidence="1" key="1">
    <citation type="journal article" date="2014" name="Front. Microbiol.">
        <title>High frequency of phylogenetically diverse reductive dehalogenase-homologous genes in deep subseafloor sedimentary metagenomes.</title>
        <authorList>
            <person name="Kawai M."/>
            <person name="Futagami T."/>
            <person name="Toyoda A."/>
            <person name="Takaki Y."/>
            <person name="Nishi S."/>
            <person name="Hori S."/>
            <person name="Arai W."/>
            <person name="Tsubouchi T."/>
            <person name="Morono Y."/>
            <person name="Uchiyama I."/>
            <person name="Ito T."/>
            <person name="Fujiyama A."/>
            <person name="Inagaki F."/>
            <person name="Takami H."/>
        </authorList>
    </citation>
    <scope>NUCLEOTIDE SEQUENCE</scope>
    <source>
        <strain evidence="1">Expedition CK06-06</strain>
    </source>
</reference>
<dbReference type="EMBL" id="BARS01015927">
    <property type="protein sequence ID" value="GAF95921.1"/>
    <property type="molecule type" value="Genomic_DNA"/>
</dbReference>